<feature type="compositionally biased region" description="Basic residues" evidence="1">
    <location>
        <begin position="254"/>
        <end position="270"/>
    </location>
</feature>
<protein>
    <submittedName>
        <fullName evidence="2">Uncharacterized protein</fullName>
    </submittedName>
</protein>
<name>A0AAV7YGV0_9EUKA</name>
<dbReference type="EMBL" id="JANTQA010000057">
    <property type="protein sequence ID" value="KAJ3429072.1"/>
    <property type="molecule type" value="Genomic_DNA"/>
</dbReference>
<reference evidence="2" key="1">
    <citation type="submission" date="2022-08" db="EMBL/GenBank/DDBJ databases">
        <title>Novel sulphate-reducing endosymbionts in the free-living metamonad Anaeramoeba.</title>
        <authorList>
            <person name="Jerlstrom-Hultqvist J."/>
            <person name="Cepicka I."/>
            <person name="Gallot-Lavallee L."/>
            <person name="Salas-Leiva D."/>
            <person name="Curtis B.A."/>
            <person name="Zahonova K."/>
            <person name="Pipaliya S."/>
            <person name="Dacks J."/>
            <person name="Roger A.J."/>
        </authorList>
    </citation>
    <scope>NUCLEOTIDE SEQUENCE</scope>
    <source>
        <strain evidence="2">Busselton2</strain>
    </source>
</reference>
<feature type="compositionally biased region" description="Basic residues" evidence="1">
    <location>
        <begin position="316"/>
        <end position="330"/>
    </location>
</feature>
<evidence type="ECO:0000313" key="2">
    <source>
        <dbReference type="EMBL" id="KAJ3429072.1"/>
    </source>
</evidence>
<feature type="compositionally biased region" description="Basic and acidic residues" evidence="1">
    <location>
        <begin position="271"/>
        <end position="284"/>
    </location>
</feature>
<feature type="region of interest" description="Disordered" evidence="1">
    <location>
        <begin position="171"/>
        <end position="289"/>
    </location>
</feature>
<feature type="compositionally biased region" description="Basic and acidic residues" evidence="1">
    <location>
        <begin position="239"/>
        <end position="253"/>
    </location>
</feature>
<proteinExistence type="predicted"/>
<feature type="compositionally biased region" description="Basic and acidic residues" evidence="1">
    <location>
        <begin position="171"/>
        <end position="226"/>
    </location>
</feature>
<dbReference type="AlphaFoldDB" id="A0AAV7YGV0"/>
<dbReference type="Proteomes" id="UP001146793">
    <property type="component" value="Unassembled WGS sequence"/>
</dbReference>
<evidence type="ECO:0000256" key="1">
    <source>
        <dbReference type="SAM" id="MobiDB-lite"/>
    </source>
</evidence>
<organism evidence="2 3">
    <name type="scientific">Anaeramoeba flamelloides</name>
    <dbReference type="NCBI Taxonomy" id="1746091"/>
    <lineage>
        <taxon>Eukaryota</taxon>
        <taxon>Metamonada</taxon>
        <taxon>Anaeramoebidae</taxon>
        <taxon>Anaeramoeba</taxon>
    </lineage>
</organism>
<gene>
    <name evidence="2" type="ORF">M0812_24411</name>
</gene>
<feature type="region of interest" description="Disordered" evidence="1">
    <location>
        <begin position="85"/>
        <end position="113"/>
    </location>
</feature>
<accession>A0AAV7YGV0</accession>
<sequence>MSKIDSIIYLLNDLTNNQINSYDKYISSHFEWLELIQKSGDENKKRKLFNPNSNKKSKKRLNDDLKLNSKEGNTCTKSKNQVLNQEDSSLENTTGSQFVTPQKARPNLKKTQSVKHTFRTPLFQIKTKPRYSSLKKKSKIIQTKNKNYVLVKNGNVKKNIKNEGKEFKNTLARIRKEEGKRKKEKEENKNKNENEIKTQKEIRKAKKEVKDTKTGDWKVKKNEKQKPKTKNMPNLQPTEGKRKMIRTKKEKDNKKKKKKKEKEKEKKKKNNKENYDFHDEKNEFADDSDDCEENTIDYVGYDPNEFFQNVFVSNQKPKKTNSTKKKKNKNVYKNLTDLF</sequence>
<feature type="region of interest" description="Disordered" evidence="1">
    <location>
        <begin position="312"/>
        <end position="339"/>
    </location>
</feature>
<evidence type="ECO:0000313" key="3">
    <source>
        <dbReference type="Proteomes" id="UP001146793"/>
    </source>
</evidence>
<comment type="caution">
    <text evidence="2">The sequence shown here is derived from an EMBL/GenBank/DDBJ whole genome shotgun (WGS) entry which is preliminary data.</text>
</comment>
<feature type="compositionally biased region" description="Polar residues" evidence="1">
    <location>
        <begin position="85"/>
        <end position="100"/>
    </location>
</feature>